<keyword evidence="3" id="KW-0732">Signal</keyword>
<organism evidence="4 5">
    <name type="scientific">Elysia crispata</name>
    <name type="common">lettuce slug</name>
    <dbReference type="NCBI Taxonomy" id="231223"/>
    <lineage>
        <taxon>Eukaryota</taxon>
        <taxon>Metazoa</taxon>
        <taxon>Spiralia</taxon>
        <taxon>Lophotrochozoa</taxon>
        <taxon>Mollusca</taxon>
        <taxon>Gastropoda</taxon>
        <taxon>Heterobranchia</taxon>
        <taxon>Euthyneura</taxon>
        <taxon>Panpulmonata</taxon>
        <taxon>Sacoglossa</taxon>
        <taxon>Placobranchoidea</taxon>
        <taxon>Plakobranchidae</taxon>
        <taxon>Elysia</taxon>
    </lineage>
</organism>
<accession>A0AAE1A186</accession>
<evidence type="ECO:0000256" key="1">
    <source>
        <dbReference type="SAM" id="MobiDB-lite"/>
    </source>
</evidence>
<proteinExistence type="predicted"/>
<feature type="region of interest" description="Disordered" evidence="1">
    <location>
        <begin position="104"/>
        <end position="126"/>
    </location>
</feature>
<feature type="compositionally biased region" description="Polar residues" evidence="1">
    <location>
        <begin position="111"/>
        <end position="126"/>
    </location>
</feature>
<protein>
    <submittedName>
        <fullName evidence="4">Uncharacterized protein</fullName>
    </submittedName>
</protein>
<dbReference type="AlphaFoldDB" id="A0AAE1A186"/>
<keyword evidence="5" id="KW-1185">Reference proteome</keyword>
<keyword evidence="2" id="KW-0472">Membrane</keyword>
<feature type="transmembrane region" description="Helical" evidence="2">
    <location>
        <begin position="136"/>
        <end position="156"/>
    </location>
</feature>
<evidence type="ECO:0000256" key="2">
    <source>
        <dbReference type="SAM" id="Phobius"/>
    </source>
</evidence>
<gene>
    <name evidence="4" type="ORF">RRG08_011103</name>
</gene>
<keyword evidence="2" id="KW-0812">Transmembrane</keyword>
<keyword evidence="2" id="KW-1133">Transmembrane helix</keyword>
<sequence length="758" mass="82033">MTYLQGVDVFLAMCLMVVYIDVSMASPCRNKADEKTDQMSVTFNKLYLIGFSQQYLNRFSDCLCSPDTESCRFSYYHDGIRESVRHATEPPVRTTNFPVVTTTTDKVSPVEKSNGTNTNASDSNLPKFNEKGRAHFVGLATVLVVMATIVIVLVLYRRRKQRARENPRGKLVSGTDTQPPSYSGAEDVDYSQVLDTVPSSHGECGISSPAYRGTVSSTHGECSIRSPAYPGTVSSTHGECSIRSPAYRGTVSSTHGECGISSPAYPGTVSSTHGECGISSPAYPGTVSSTHGECGISSPAYPGTVSSTHGECSIRSPAYRGTVSSTHGECSIRSPAYRGTVSSTHGECSISSPAYPGTVSSSHGECGISSPAYPGTVSSTHGEGGISSPAYPGTVSSSHGECGISSTAYPDDTVYTGSVFSIITDGHVTSPIFATTSTSEYSDVSEVRQALSAKEEIPQSVGRVGVNNSTSEPGEGDIRSGEKVIKTVVGAYSKVTKRALRPKKEQNKERSENNYIYSTLSLRRAYPSDEERRSVLNTYNMASEVFKQDLGHPATENEDAVQFGDLYSVIQPIHSIHTDLNTKLGKGGSHEHASCECTPHDFDELRAHADYFILEDDVDGDEDAAYSSSSGSASGIHVTADLEVVEHEAYRAIYEADTSQSNVDSDIERSDNLVLENFMRSDSQQLLIDRSHSVSDAGFQETEYFELEENADLFDGDVQLGEEGHNEDFNHCHDERDPYSEIDVSHVYREKASNWEKN</sequence>
<evidence type="ECO:0000313" key="5">
    <source>
        <dbReference type="Proteomes" id="UP001283361"/>
    </source>
</evidence>
<feature type="chain" id="PRO_5041968643" evidence="3">
    <location>
        <begin position="26"/>
        <end position="758"/>
    </location>
</feature>
<evidence type="ECO:0000256" key="3">
    <source>
        <dbReference type="SAM" id="SignalP"/>
    </source>
</evidence>
<feature type="region of interest" description="Disordered" evidence="1">
    <location>
        <begin position="163"/>
        <end position="185"/>
    </location>
</feature>
<feature type="region of interest" description="Disordered" evidence="1">
    <location>
        <begin position="374"/>
        <end position="394"/>
    </location>
</feature>
<comment type="caution">
    <text evidence="4">The sequence shown here is derived from an EMBL/GenBank/DDBJ whole genome shotgun (WGS) entry which is preliminary data.</text>
</comment>
<name>A0AAE1A186_9GAST</name>
<dbReference type="Proteomes" id="UP001283361">
    <property type="component" value="Unassembled WGS sequence"/>
</dbReference>
<evidence type="ECO:0000313" key="4">
    <source>
        <dbReference type="EMBL" id="KAK3779077.1"/>
    </source>
</evidence>
<reference evidence="4" key="1">
    <citation type="journal article" date="2023" name="G3 (Bethesda)">
        <title>A reference genome for the long-term kleptoplast-retaining sea slug Elysia crispata morphotype clarki.</title>
        <authorList>
            <person name="Eastman K.E."/>
            <person name="Pendleton A.L."/>
            <person name="Shaikh M.A."/>
            <person name="Suttiyut T."/>
            <person name="Ogas R."/>
            <person name="Tomko P."/>
            <person name="Gavelis G."/>
            <person name="Widhalm J.R."/>
            <person name="Wisecaver J.H."/>
        </authorList>
    </citation>
    <scope>NUCLEOTIDE SEQUENCE</scope>
    <source>
        <strain evidence="4">ECLA1</strain>
    </source>
</reference>
<dbReference type="EMBL" id="JAWDGP010002879">
    <property type="protein sequence ID" value="KAK3779077.1"/>
    <property type="molecule type" value="Genomic_DNA"/>
</dbReference>
<feature type="signal peptide" evidence="3">
    <location>
        <begin position="1"/>
        <end position="25"/>
    </location>
</feature>